<dbReference type="InterPro" id="IPR023346">
    <property type="entry name" value="Lysozyme-like_dom_sf"/>
</dbReference>
<gene>
    <name evidence="7" type="ORF">JQX08_14100</name>
</gene>
<feature type="chain" id="PRO_5045637949" evidence="5">
    <location>
        <begin position="25"/>
        <end position="507"/>
    </location>
</feature>
<dbReference type="RefSeq" id="WP_205349031.1">
    <property type="nucleotide sequence ID" value="NZ_JAFEUP010000004.1"/>
</dbReference>
<evidence type="ECO:0000256" key="2">
    <source>
        <dbReference type="ARBA" id="ARBA00010333"/>
    </source>
</evidence>
<feature type="domain" description="Solute-binding protein family 3/N-terminal" evidence="6">
    <location>
        <begin position="65"/>
        <end position="308"/>
    </location>
</feature>
<keyword evidence="8" id="KW-1185">Reference proteome</keyword>
<dbReference type="SUPFAM" id="SSF53955">
    <property type="entry name" value="Lysozyme-like"/>
    <property type="match status" value="1"/>
</dbReference>
<evidence type="ECO:0000256" key="4">
    <source>
        <dbReference type="ARBA" id="ARBA00023237"/>
    </source>
</evidence>
<keyword evidence="4" id="KW-0998">Cell outer membrane</keyword>
<feature type="signal peptide" evidence="5">
    <location>
        <begin position="1"/>
        <end position="24"/>
    </location>
</feature>
<dbReference type="Gene3D" id="3.40.190.10">
    <property type="entry name" value="Periplasmic binding protein-like II"/>
    <property type="match status" value="2"/>
</dbReference>
<keyword evidence="3 5" id="KW-0732">Signal</keyword>
<evidence type="ECO:0000313" key="7">
    <source>
        <dbReference type="EMBL" id="MBM7061838.1"/>
    </source>
</evidence>
<protein>
    <submittedName>
        <fullName evidence="7">Lytic transglycosylase F</fullName>
    </submittedName>
</protein>
<organism evidence="7 8">
    <name type="scientific">Zestomonas insulae</name>
    <dbReference type="NCBI Taxonomy" id="2809017"/>
    <lineage>
        <taxon>Bacteria</taxon>
        <taxon>Pseudomonadati</taxon>
        <taxon>Pseudomonadota</taxon>
        <taxon>Gammaproteobacteria</taxon>
        <taxon>Pseudomonadales</taxon>
        <taxon>Pseudomonadaceae</taxon>
        <taxon>Zestomonas</taxon>
    </lineage>
</organism>
<dbReference type="Proteomes" id="UP000717995">
    <property type="component" value="Unassembled WGS sequence"/>
</dbReference>
<dbReference type="EMBL" id="JAFEUP010000004">
    <property type="protein sequence ID" value="MBM7061838.1"/>
    <property type="molecule type" value="Genomic_DNA"/>
</dbReference>
<dbReference type="PANTHER" id="PTHR35936">
    <property type="entry name" value="MEMBRANE-BOUND LYTIC MUREIN TRANSGLYCOSYLASE F"/>
    <property type="match status" value="1"/>
</dbReference>
<dbReference type="CDD" id="cd13403">
    <property type="entry name" value="MLTF-like"/>
    <property type="match status" value="1"/>
</dbReference>
<evidence type="ECO:0000256" key="3">
    <source>
        <dbReference type="ARBA" id="ARBA00022729"/>
    </source>
</evidence>
<name>A0ABS2II42_9GAMM</name>
<comment type="caution">
    <text evidence="7">The sequence shown here is derived from an EMBL/GenBank/DDBJ whole genome shotgun (WGS) entry which is preliminary data.</text>
</comment>
<evidence type="ECO:0000256" key="5">
    <source>
        <dbReference type="SAM" id="SignalP"/>
    </source>
</evidence>
<keyword evidence="4" id="KW-0472">Membrane</keyword>
<dbReference type="Pfam" id="PF00497">
    <property type="entry name" value="SBP_bac_3"/>
    <property type="match status" value="1"/>
</dbReference>
<comment type="similarity">
    <text evidence="2">Belongs to the bacterial solute-binding protein 3 family.</text>
</comment>
<proteinExistence type="inferred from homology"/>
<dbReference type="SMART" id="SM00062">
    <property type="entry name" value="PBPb"/>
    <property type="match status" value="1"/>
</dbReference>
<evidence type="ECO:0000256" key="1">
    <source>
        <dbReference type="ARBA" id="ARBA00004339"/>
    </source>
</evidence>
<dbReference type="Pfam" id="PF01464">
    <property type="entry name" value="SLT"/>
    <property type="match status" value="1"/>
</dbReference>
<dbReference type="CDD" id="cd01009">
    <property type="entry name" value="PBP2_YfhD_N"/>
    <property type="match status" value="1"/>
</dbReference>
<dbReference type="Gene3D" id="1.10.530.10">
    <property type="match status" value="1"/>
</dbReference>
<reference evidence="7 8" key="1">
    <citation type="submission" date="2021-02" db="EMBL/GenBank/DDBJ databases">
        <authorList>
            <person name="Lee D.-H."/>
        </authorList>
    </citation>
    <scope>NUCLEOTIDE SEQUENCE [LARGE SCALE GENOMIC DNA]</scope>
    <source>
        <strain evidence="7 8">UL073</strain>
    </source>
</reference>
<evidence type="ECO:0000259" key="6">
    <source>
        <dbReference type="SMART" id="SM00062"/>
    </source>
</evidence>
<accession>A0ABS2II42</accession>
<comment type="subcellular location">
    <subcellularLocation>
        <location evidence="1">Cell outer membrane</location>
        <topology evidence="1">Peripheral membrane protein</topology>
    </subcellularLocation>
</comment>
<dbReference type="SUPFAM" id="SSF53850">
    <property type="entry name" value="Periplasmic binding protein-like II"/>
    <property type="match status" value="1"/>
</dbReference>
<sequence>MERMKSVAGVCAVLLWSLCGMAWADDPALPAAELTAQEEAEVDAMVLPVPPAWIGDFDGMKERRLVRVLVPYSRTFFVVNQGRQQGISYELGKALEAWLNKNHPYERKSFQWRVMFIPVARNELLPKLLEGMGDIAAGGLTVTEGRQQTVDFAAPFADDVRESVITGKHSKPLSKLEDLSGREVTVRASSSYFEHLINLNKTFKEKGLAPIDVKPADENLESEDLLEMVNAGLLETTVVDRYIAEAWSKLYTDLKIHDEFYLHQGAQFAWAIRKSSPLLKSELAAFVKTHRTGTVFGNSLRNKYVKNSKRVLNATSEAEMKKFREMVGLFERHAGTYNFDHLMLMAQGFQESQLNQSARSHRGAVGVMQLLPSTAADKSVAIQGIDKSADRNIEAGTKYMRLLADKYLNDPELTPLNKTLMTFAAYNAGPGNLRKFRRLAEKSGLDPNVWFDNVEHSAARIVGRETVDYVGNIYKYYVAYKLTEEKNRQRAASQQASAAAGSGAGQN</sequence>
<dbReference type="InterPro" id="IPR001638">
    <property type="entry name" value="Solute-binding_3/MltF_N"/>
</dbReference>
<dbReference type="InterPro" id="IPR008258">
    <property type="entry name" value="Transglycosylase_SLT_dom_1"/>
</dbReference>
<evidence type="ECO:0000313" key="8">
    <source>
        <dbReference type="Proteomes" id="UP000717995"/>
    </source>
</evidence>